<proteinExistence type="predicted"/>
<dbReference type="AlphaFoldDB" id="X1UPA2"/>
<gene>
    <name evidence="1" type="ORF">S12H4_40577</name>
</gene>
<name>X1UPA2_9ZZZZ</name>
<evidence type="ECO:0000313" key="1">
    <source>
        <dbReference type="EMBL" id="GAI94179.1"/>
    </source>
</evidence>
<reference evidence="1" key="1">
    <citation type="journal article" date="2014" name="Front. Microbiol.">
        <title>High frequency of phylogenetically diverse reductive dehalogenase-homologous genes in deep subseafloor sedimentary metagenomes.</title>
        <authorList>
            <person name="Kawai M."/>
            <person name="Futagami T."/>
            <person name="Toyoda A."/>
            <person name="Takaki Y."/>
            <person name="Nishi S."/>
            <person name="Hori S."/>
            <person name="Arai W."/>
            <person name="Tsubouchi T."/>
            <person name="Morono Y."/>
            <person name="Uchiyama I."/>
            <person name="Ito T."/>
            <person name="Fujiyama A."/>
            <person name="Inagaki F."/>
            <person name="Takami H."/>
        </authorList>
    </citation>
    <scope>NUCLEOTIDE SEQUENCE</scope>
    <source>
        <strain evidence="1">Expedition CK06-06</strain>
    </source>
</reference>
<sequence length="66" mass="7739">MRVAINKEGNLYFLHTAPIDCKILPVFDIPDELYERWLKNTAEASQIQDDLKAIYESQIQRSEAER</sequence>
<dbReference type="EMBL" id="BARW01024638">
    <property type="protein sequence ID" value="GAI94179.1"/>
    <property type="molecule type" value="Genomic_DNA"/>
</dbReference>
<protein>
    <submittedName>
        <fullName evidence="1">Uncharacterized protein</fullName>
    </submittedName>
</protein>
<comment type="caution">
    <text evidence="1">The sequence shown here is derived from an EMBL/GenBank/DDBJ whole genome shotgun (WGS) entry which is preliminary data.</text>
</comment>
<accession>X1UPA2</accession>
<organism evidence="1">
    <name type="scientific">marine sediment metagenome</name>
    <dbReference type="NCBI Taxonomy" id="412755"/>
    <lineage>
        <taxon>unclassified sequences</taxon>
        <taxon>metagenomes</taxon>
        <taxon>ecological metagenomes</taxon>
    </lineage>
</organism>